<gene>
    <name evidence="1" type="ORF">NCTC11545_01170</name>
</gene>
<accession>A0A2X2T032</accession>
<dbReference type="Proteomes" id="UP000250169">
    <property type="component" value="Unassembled WGS sequence"/>
</dbReference>
<dbReference type="RefSeq" id="WP_111972560.1">
    <property type="nucleotide sequence ID" value="NZ_UAVS01000005.1"/>
</dbReference>
<name>A0A2X2T032_CAPOC</name>
<evidence type="ECO:0000313" key="1">
    <source>
        <dbReference type="EMBL" id="SQA93793.1"/>
    </source>
</evidence>
<protein>
    <submittedName>
        <fullName evidence="1">Uncharacterized protein</fullName>
    </submittedName>
</protein>
<reference evidence="1 2" key="1">
    <citation type="submission" date="2018-06" db="EMBL/GenBank/DDBJ databases">
        <authorList>
            <consortium name="Pathogen Informatics"/>
            <person name="Doyle S."/>
        </authorList>
    </citation>
    <scope>NUCLEOTIDE SEQUENCE [LARGE SCALE GENOMIC DNA]</scope>
    <source>
        <strain evidence="1 2">NCTC11545</strain>
    </source>
</reference>
<dbReference type="AlphaFoldDB" id="A0A2X2T032"/>
<proteinExistence type="predicted"/>
<sequence length="181" mass="19718">MAKNCFDNVPHESLDACPNDEVSGGISTRVFYAPTAFLDKCILPANTGELGKANTIEDGNFTLLTDKKWKGIDVQIDEGELKTTLVGNAGNKKAKIEFEFKIPRFNAEPLDFISRYKNVPMTFVVPDAQGTLWVIGTKINGAFMESAEATTGKKAEDDSGITLKLICNSKLYKYAGVIAEA</sequence>
<dbReference type="EMBL" id="UAVS01000005">
    <property type="protein sequence ID" value="SQA93793.1"/>
    <property type="molecule type" value="Genomic_DNA"/>
</dbReference>
<organism evidence="1 2">
    <name type="scientific">Capnocytophaga ochracea</name>
    <dbReference type="NCBI Taxonomy" id="1018"/>
    <lineage>
        <taxon>Bacteria</taxon>
        <taxon>Pseudomonadati</taxon>
        <taxon>Bacteroidota</taxon>
        <taxon>Flavobacteriia</taxon>
        <taxon>Flavobacteriales</taxon>
        <taxon>Flavobacteriaceae</taxon>
        <taxon>Capnocytophaga</taxon>
    </lineage>
</organism>
<evidence type="ECO:0000313" key="2">
    <source>
        <dbReference type="Proteomes" id="UP000250169"/>
    </source>
</evidence>